<gene>
    <name evidence="3" type="ORF">PT974_12148</name>
</gene>
<comment type="caution">
    <text evidence="3">The sequence shown here is derived from an EMBL/GenBank/DDBJ whole genome shotgun (WGS) entry which is preliminary data.</text>
</comment>
<dbReference type="InterPro" id="IPR018871">
    <property type="entry name" value="GLEYA_adhesin_domain"/>
</dbReference>
<sequence>MKLTKQSMAILAVAAPSFATPVPGIFDPIACWFNPIVNPLKTCAEASPLCSSVLHISTVTKSEDVTVTHPITTTVVATIGTQTITPVVTSYTTITTTYTDCKKPSGKRDYYPPPPYPTPALPCGISSAAPSSQISEACSCLSLPTPTTTVCNTATVIPTVIATSSVVVTVTGSPSTTTATSTVTVTSTGCPLPTTCGNLGIEWAYFHNPSHDETGNWDFTPENDKKRTPLYQGTEDTVAPLSNQDSAQPIIINGNTVKSAYFDLAHRFFIYIATGGTYTFNMYNVDDRSYLWVGTMAYSGWDHENYRSYAKYAGGVASTTYSVSLQEYAYYSVRILYGQSGGPLSFKFNLTGPDGTALIGPGVKTSQNILKFGCPDNGGPPKFPPFGQET</sequence>
<feature type="signal peptide" evidence="1">
    <location>
        <begin position="1"/>
        <end position="19"/>
    </location>
</feature>
<dbReference type="InterPro" id="IPR037524">
    <property type="entry name" value="PA14/GLEYA"/>
</dbReference>
<dbReference type="Proteomes" id="UP001338125">
    <property type="component" value="Unassembled WGS sequence"/>
</dbReference>
<evidence type="ECO:0000313" key="4">
    <source>
        <dbReference type="Proteomes" id="UP001338125"/>
    </source>
</evidence>
<accession>A0ABR0S765</accession>
<dbReference type="PROSITE" id="PS51820">
    <property type="entry name" value="PA14"/>
    <property type="match status" value="1"/>
</dbReference>
<name>A0ABR0S765_9HYPO</name>
<organism evidence="3 4">
    <name type="scientific">Cladobotryum mycophilum</name>
    <dbReference type="NCBI Taxonomy" id="491253"/>
    <lineage>
        <taxon>Eukaryota</taxon>
        <taxon>Fungi</taxon>
        <taxon>Dikarya</taxon>
        <taxon>Ascomycota</taxon>
        <taxon>Pezizomycotina</taxon>
        <taxon>Sordariomycetes</taxon>
        <taxon>Hypocreomycetidae</taxon>
        <taxon>Hypocreales</taxon>
        <taxon>Hypocreaceae</taxon>
        <taxon>Cladobotryum</taxon>
    </lineage>
</organism>
<feature type="chain" id="PRO_5047285085" description="PA14 domain-containing protein" evidence="1">
    <location>
        <begin position="20"/>
        <end position="390"/>
    </location>
</feature>
<evidence type="ECO:0000259" key="2">
    <source>
        <dbReference type="PROSITE" id="PS51820"/>
    </source>
</evidence>
<keyword evidence="1" id="KW-0732">Signal</keyword>
<reference evidence="3 4" key="1">
    <citation type="submission" date="2024-01" db="EMBL/GenBank/DDBJ databases">
        <title>Complete genome of Cladobotryum mycophilum ATHUM6906.</title>
        <authorList>
            <person name="Christinaki A.C."/>
            <person name="Myridakis A.I."/>
            <person name="Kouvelis V.N."/>
        </authorList>
    </citation>
    <scope>NUCLEOTIDE SEQUENCE [LARGE SCALE GENOMIC DNA]</scope>
    <source>
        <strain evidence="3 4">ATHUM6906</strain>
    </source>
</reference>
<keyword evidence="4" id="KW-1185">Reference proteome</keyword>
<proteinExistence type="predicted"/>
<dbReference type="EMBL" id="JAVFKD010000016">
    <property type="protein sequence ID" value="KAK5988012.1"/>
    <property type="molecule type" value="Genomic_DNA"/>
</dbReference>
<dbReference type="Pfam" id="PF10528">
    <property type="entry name" value="GLEYA"/>
    <property type="match status" value="1"/>
</dbReference>
<evidence type="ECO:0000313" key="3">
    <source>
        <dbReference type="EMBL" id="KAK5988012.1"/>
    </source>
</evidence>
<evidence type="ECO:0000256" key="1">
    <source>
        <dbReference type="SAM" id="SignalP"/>
    </source>
</evidence>
<feature type="domain" description="PA14" evidence="2">
    <location>
        <begin position="196"/>
        <end position="364"/>
    </location>
</feature>
<dbReference type="Gene3D" id="2.60.120.1560">
    <property type="match status" value="1"/>
</dbReference>
<protein>
    <recommendedName>
        <fullName evidence="2">PA14 domain-containing protein</fullName>
    </recommendedName>
</protein>